<dbReference type="Pfam" id="PF23553">
    <property type="entry name" value="NELF-A_N"/>
    <property type="match status" value="1"/>
</dbReference>
<reference evidence="2 3" key="1">
    <citation type="journal article" date="2021" name="Elife">
        <title>Chloroplast acquisition without the gene transfer in kleptoplastic sea slugs, Plakobranchus ocellatus.</title>
        <authorList>
            <person name="Maeda T."/>
            <person name="Takahashi S."/>
            <person name="Yoshida T."/>
            <person name="Shimamura S."/>
            <person name="Takaki Y."/>
            <person name="Nagai Y."/>
            <person name="Toyoda A."/>
            <person name="Suzuki Y."/>
            <person name="Arimoto A."/>
            <person name="Ishii H."/>
            <person name="Satoh N."/>
            <person name="Nishiyama T."/>
            <person name="Hasebe M."/>
            <person name="Maruyama T."/>
            <person name="Minagawa J."/>
            <person name="Obokata J."/>
            <person name="Shigenobu S."/>
        </authorList>
    </citation>
    <scope>NUCLEOTIDE SEQUENCE [LARGE SCALE GENOMIC DNA]</scope>
</reference>
<feature type="non-terminal residue" evidence="2">
    <location>
        <position position="1"/>
    </location>
</feature>
<dbReference type="GO" id="GO:0003746">
    <property type="term" value="F:translation elongation factor activity"/>
    <property type="evidence" value="ECO:0007669"/>
    <property type="project" value="UniProtKB-KW"/>
</dbReference>
<feature type="domain" description="NELF-A N-terminal" evidence="1">
    <location>
        <begin position="1"/>
        <end position="44"/>
    </location>
</feature>
<evidence type="ECO:0000313" key="2">
    <source>
        <dbReference type="EMBL" id="GFO16728.1"/>
    </source>
</evidence>
<dbReference type="Proteomes" id="UP000735302">
    <property type="component" value="Unassembled WGS sequence"/>
</dbReference>
<accession>A0AAV4BC44</accession>
<proteinExistence type="predicted"/>
<comment type="caution">
    <text evidence="2">The sequence shown here is derived from an EMBL/GenBank/DDBJ whole genome shotgun (WGS) entry which is preliminary data.</text>
</comment>
<keyword evidence="2" id="KW-0648">Protein biosynthesis</keyword>
<dbReference type="EMBL" id="BLXT01004710">
    <property type="protein sequence ID" value="GFO16728.1"/>
    <property type="molecule type" value="Genomic_DNA"/>
</dbReference>
<dbReference type="AlphaFoldDB" id="A0AAV4BC44"/>
<sequence length="77" mass="8644">WQADLEEVILLGINDPDPWVAAIGEIMRDFPSTGSLLMVEQDNRTDSVMLVCLDEMKSLGLGFIRGSPRSRDFEAQF</sequence>
<evidence type="ECO:0000259" key="1">
    <source>
        <dbReference type="Pfam" id="PF23553"/>
    </source>
</evidence>
<keyword evidence="2" id="KW-0251">Elongation factor</keyword>
<evidence type="ECO:0000313" key="3">
    <source>
        <dbReference type="Proteomes" id="UP000735302"/>
    </source>
</evidence>
<protein>
    <submittedName>
        <fullName evidence="2">Negative elongation factor a-like</fullName>
    </submittedName>
</protein>
<dbReference type="InterPro" id="IPR056557">
    <property type="entry name" value="NELF-A_N"/>
</dbReference>
<name>A0AAV4BC44_9GAST</name>
<keyword evidence="3" id="KW-1185">Reference proteome</keyword>
<gene>
    <name evidence="2" type="ORF">PoB_004323300</name>
</gene>
<organism evidence="2 3">
    <name type="scientific">Plakobranchus ocellatus</name>
    <dbReference type="NCBI Taxonomy" id="259542"/>
    <lineage>
        <taxon>Eukaryota</taxon>
        <taxon>Metazoa</taxon>
        <taxon>Spiralia</taxon>
        <taxon>Lophotrochozoa</taxon>
        <taxon>Mollusca</taxon>
        <taxon>Gastropoda</taxon>
        <taxon>Heterobranchia</taxon>
        <taxon>Euthyneura</taxon>
        <taxon>Panpulmonata</taxon>
        <taxon>Sacoglossa</taxon>
        <taxon>Placobranchoidea</taxon>
        <taxon>Plakobranchidae</taxon>
        <taxon>Plakobranchus</taxon>
    </lineage>
</organism>